<evidence type="ECO:0000313" key="2">
    <source>
        <dbReference type="EMBL" id="VDL91567.1"/>
    </source>
</evidence>
<accession>A0A183SLT4</accession>
<name>A0A183SLT4_SCHSO</name>
<dbReference type="InterPro" id="IPR011249">
    <property type="entry name" value="Metalloenz_LuxS/M16"/>
</dbReference>
<dbReference type="GO" id="GO:0046872">
    <property type="term" value="F:metal ion binding"/>
    <property type="evidence" value="ECO:0007669"/>
    <property type="project" value="UniProtKB-KW"/>
</dbReference>
<evidence type="ECO:0000313" key="4">
    <source>
        <dbReference type="WBParaSite" id="SSLN_0000534501-mRNA-1"/>
    </source>
</evidence>
<dbReference type="PANTHER" id="PTHR43690:SF18">
    <property type="entry name" value="INSULIN-DEGRADING ENZYME-RELATED"/>
    <property type="match status" value="1"/>
</dbReference>
<dbReference type="PANTHER" id="PTHR43690">
    <property type="entry name" value="NARDILYSIN"/>
    <property type="match status" value="1"/>
</dbReference>
<organism evidence="4">
    <name type="scientific">Schistocephalus solidus</name>
    <name type="common">Tapeworm</name>
    <dbReference type="NCBI Taxonomy" id="70667"/>
    <lineage>
        <taxon>Eukaryota</taxon>
        <taxon>Metazoa</taxon>
        <taxon>Spiralia</taxon>
        <taxon>Lophotrochozoa</taxon>
        <taxon>Platyhelminthes</taxon>
        <taxon>Cestoda</taxon>
        <taxon>Eucestoda</taxon>
        <taxon>Diphyllobothriidea</taxon>
        <taxon>Diphyllobothriidae</taxon>
        <taxon>Schistocephalus</taxon>
    </lineage>
</organism>
<dbReference type="SUPFAM" id="SSF63411">
    <property type="entry name" value="LuxS/MPP-like metallohydrolase"/>
    <property type="match status" value="2"/>
</dbReference>
<protein>
    <submittedName>
        <fullName evidence="4">UDENN domain-containing protein</fullName>
    </submittedName>
</protein>
<proteinExistence type="predicted"/>
<dbReference type="InterPro" id="IPR050626">
    <property type="entry name" value="Peptidase_M16"/>
</dbReference>
<sequence>MYIYIRYFIGFRIFLHSKALLKLLAASLDQRLQTLAYAATEANLSLADFGLLLNFWLKGLFDYSRQWVQREVTAKYALELDAKKFATFKDRLRQRTCNKVLNPADYNSHIRQYFSHENKPLVEDFMKALQTLQLEDFQAFVPAFLSTLYMKTYAYGNLSQTPSLPAYPAHVNHIRVMNFNKQDVNTCLALVAPLPDTPSEDLRLEVLVNLFASCLTEPAFAYLRTVETLGYVVSLYSWLLRSTRQAGVTLLVCSQANKFETSRVAGRMYAFWFRIIPHIILRLKPDAFATAVSSCIASNQLDDTTMDVELRRNKKEILSDRPIFDRRERTVEILRSLSLKDLQDFYRSTLYNSEKQPLLMVQVDATSGVASNTNASTDCSSSCALKTFDWPVTALPVTSTQLGDEQTSAQSVDLPKALTSCAAGLILHPESPTTLDLPPPPAVVPIKDARVFKSTVLFPSANPTAC</sequence>
<keyword evidence="3" id="KW-1185">Reference proteome</keyword>
<dbReference type="WBParaSite" id="SSLN_0000534501-mRNA-1">
    <property type="protein sequence ID" value="SSLN_0000534501-mRNA-1"/>
    <property type="gene ID" value="SSLN_0000534501"/>
</dbReference>
<evidence type="ECO:0000313" key="3">
    <source>
        <dbReference type="Proteomes" id="UP000275846"/>
    </source>
</evidence>
<dbReference type="AlphaFoldDB" id="A0A183SLT4"/>
<dbReference type="STRING" id="70667.A0A183SLT4"/>
<gene>
    <name evidence="2" type="ORF">SSLN_LOCUS5182</name>
</gene>
<keyword evidence="1" id="KW-0479">Metal-binding</keyword>
<reference evidence="2 3" key="2">
    <citation type="submission" date="2018-11" db="EMBL/GenBank/DDBJ databases">
        <authorList>
            <consortium name="Pathogen Informatics"/>
        </authorList>
    </citation>
    <scope>NUCLEOTIDE SEQUENCE [LARGE SCALE GENOMIC DNA]</scope>
    <source>
        <strain evidence="2 3">NST_G2</strain>
    </source>
</reference>
<dbReference type="Proteomes" id="UP000275846">
    <property type="component" value="Unassembled WGS sequence"/>
</dbReference>
<evidence type="ECO:0000256" key="1">
    <source>
        <dbReference type="ARBA" id="ARBA00022723"/>
    </source>
</evidence>
<dbReference type="OrthoDB" id="4953at2759"/>
<reference evidence="4" key="1">
    <citation type="submission" date="2016-06" db="UniProtKB">
        <authorList>
            <consortium name="WormBaseParasite"/>
        </authorList>
    </citation>
    <scope>IDENTIFICATION</scope>
</reference>
<dbReference type="EMBL" id="UYSU01033148">
    <property type="protein sequence ID" value="VDL91567.1"/>
    <property type="molecule type" value="Genomic_DNA"/>
</dbReference>
<dbReference type="Gene3D" id="3.30.830.10">
    <property type="entry name" value="Metalloenzyme, LuxS/M16 peptidase-like"/>
    <property type="match status" value="2"/>
</dbReference>